<accession>A0ABU6ZE95</accession>
<keyword evidence="2" id="KW-1185">Reference proteome</keyword>
<dbReference type="Proteomes" id="UP001341840">
    <property type="component" value="Unassembled WGS sequence"/>
</dbReference>
<reference evidence="1 2" key="1">
    <citation type="journal article" date="2023" name="Plants (Basel)">
        <title>Bridging the Gap: Combining Genomics and Transcriptomics Approaches to Understand Stylosanthes scabra, an Orphan Legume from the Brazilian Caatinga.</title>
        <authorList>
            <person name="Ferreira-Neto J.R.C."/>
            <person name="da Silva M.D."/>
            <person name="Binneck E."/>
            <person name="de Melo N.F."/>
            <person name="da Silva R.H."/>
            <person name="de Melo A.L.T.M."/>
            <person name="Pandolfi V."/>
            <person name="Bustamante F.O."/>
            <person name="Brasileiro-Vidal A.C."/>
            <person name="Benko-Iseppon A.M."/>
        </authorList>
    </citation>
    <scope>NUCLEOTIDE SEQUENCE [LARGE SCALE GENOMIC DNA]</scope>
    <source>
        <tissue evidence="1">Leaves</tissue>
    </source>
</reference>
<organism evidence="1 2">
    <name type="scientific">Stylosanthes scabra</name>
    <dbReference type="NCBI Taxonomy" id="79078"/>
    <lineage>
        <taxon>Eukaryota</taxon>
        <taxon>Viridiplantae</taxon>
        <taxon>Streptophyta</taxon>
        <taxon>Embryophyta</taxon>
        <taxon>Tracheophyta</taxon>
        <taxon>Spermatophyta</taxon>
        <taxon>Magnoliopsida</taxon>
        <taxon>eudicotyledons</taxon>
        <taxon>Gunneridae</taxon>
        <taxon>Pentapetalae</taxon>
        <taxon>rosids</taxon>
        <taxon>fabids</taxon>
        <taxon>Fabales</taxon>
        <taxon>Fabaceae</taxon>
        <taxon>Papilionoideae</taxon>
        <taxon>50 kb inversion clade</taxon>
        <taxon>dalbergioids sensu lato</taxon>
        <taxon>Dalbergieae</taxon>
        <taxon>Pterocarpus clade</taxon>
        <taxon>Stylosanthes</taxon>
    </lineage>
</organism>
<dbReference type="EMBL" id="JASCZI010272113">
    <property type="protein sequence ID" value="MED6220278.1"/>
    <property type="molecule type" value="Genomic_DNA"/>
</dbReference>
<sequence length="80" mass="8205">MLEKLINIIGAWTLSDAWPCGLLAMPGRWTGHLGVGLTGPGVLMGAWVPVWGLGTGTRSYDADFGCLGTGLGAWASSSGD</sequence>
<protein>
    <submittedName>
        <fullName evidence="1">Uncharacterized protein</fullName>
    </submittedName>
</protein>
<evidence type="ECO:0000313" key="2">
    <source>
        <dbReference type="Proteomes" id="UP001341840"/>
    </source>
</evidence>
<proteinExistence type="predicted"/>
<evidence type="ECO:0000313" key="1">
    <source>
        <dbReference type="EMBL" id="MED6220278.1"/>
    </source>
</evidence>
<comment type="caution">
    <text evidence="1">The sequence shown here is derived from an EMBL/GenBank/DDBJ whole genome shotgun (WGS) entry which is preliminary data.</text>
</comment>
<gene>
    <name evidence="1" type="ORF">PIB30_043382</name>
</gene>
<name>A0ABU6ZE95_9FABA</name>